<dbReference type="AlphaFoldDB" id="A0A7X0FYW1"/>
<sequence>MTQAASLRVLVTARDHMTAERTATLNALIALLRVVDLGIDARKAVTGAQIATVARWRARDEKLGAATARAEAIRLAKRVLELDEQVAVNNARMTRLVQASQAAPLLDKTGIGPVTAAICLTAWSHHGRVRSEAAFAALAGVNPIPASSGNTVRHRLNRGGDRRLNRALHIAVLSRMTHDPKTRAYVERRRDQGRTTLPSRRAG</sequence>
<organism evidence="2 3">
    <name type="scientific">Actinomadura coerulea</name>
    <dbReference type="NCBI Taxonomy" id="46159"/>
    <lineage>
        <taxon>Bacteria</taxon>
        <taxon>Bacillati</taxon>
        <taxon>Actinomycetota</taxon>
        <taxon>Actinomycetes</taxon>
        <taxon>Streptosporangiales</taxon>
        <taxon>Thermomonosporaceae</taxon>
        <taxon>Actinomadura</taxon>
    </lineage>
</organism>
<comment type="caution">
    <text evidence="2">The sequence shown here is derived from an EMBL/GenBank/DDBJ whole genome shotgun (WGS) entry which is preliminary data.</text>
</comment>
<dbReference type="InterPro" id="IPR003346">
    <property type="entry name" value="Transposase_20"/>
</dbReference>
<dbReference type="GO" id="GO:0003677">
    <property type="term" value="F:DNA binding"/>
    <property type="evidence" value="ECO:0007669"/>
    <property type="project" value="InterPro"/>
</dbReference>
<protein>
    <submittedName>
        <fullName evidence="2">Transposase</fullName>
    </submittedName>
</protein>
<dbReference type="GO" id="GO:0006313">
    <property type="term" value="P:DNA transposition"/>
    <property type="evidence" value="ECO:0007669"/>
    <property type="project" value="InterPro"/>
</dbReference>
<evidence type="ECO:0000313" key="3">
    <source>
        <dbReference type="Proteomes" id="UP000546324"/>
    </source>
</evidence>
<gene>
    <name evidence="2" type="ORF">BKA00_002576</name>
</gene>
<dbReference type="Proteomes" id="UP000546324">
    <property type="component" value="Unassembled WGS sequence"/>
</dbReference>
<reference evidence="2 3" key="1">
    <citation type="submission" date="2020-08" db="EMBL/GenBank/DDBJ databases">
        <title>Sequencing the genomes of 1000 actinobacteria strains.</title>
        <authorList>
            <person name="Klenk H.-P."/>
        </authorList>
    </citation>
    <scope>NUCLEOTIDE SEQUENCE [LARGE SCALE GENOMIC DNA]</scope>
    <source>
        <strain evidence="2 3">DSM 43675</strain>
    </source>
</reference>
<evidence type="ECO:0000313" key="2">
    <source>
        <dbReference type="EMBL" id="MBB6395662.1"/>
    </source>
</evidence>
<feature type="domain" description="Transposase IS116/IS110/IS902 C-terminal" evidence="1">
    <location>
        <begin position="106"/>
        <end position="186"/>
    </location>
</feature>
<dbReference type="InterPro" id="IPR047650">
    <property type="entry name" value="Transpos_IS110"/>
</dbReference>
<dbReference type="PANTHER" id="PTHR33055">
    <property type="entry name" value="TRANSPOSASE FOR INSERTION SEQUENCE ELEMENT IS1111A"/>
    <property type="match status" value="1"/>
</dbReference>
<proteinExistence type="predicted"/>
<keyword evidence="3" id="KW-1185">Reference proteome</keyword>
<dbReference type="PANTHER" id="PTHR33055:SF16">
    <property type="entry name" value="TRANSPOSASE FOR INSERTION SEQUENCE ELEMENT IS1547"/>
    <property type="match status" value="1"/>
</dbReference>
<accession>A0A7X0FYW1</accession>
<dbReference type="GO" id="GO:0004803">
    <property type="term" value="F:transposase activity"/>
    <property type="evidence" value="ECO:0007669"/>
    <property type="project" value="InterPro"/>
</dbReference>
<evidence type="ECO:0000259" key="1">
    <source>
        <dbReference type="Pfam" id="PF02371"/>
    </source>
</evidence>
<dbReference type="EMBL" id="JACHMQ010000001">
    <property type="protein sequence ID" value="MBB6395662.1"/>
    <property type="molecule type" value="Genomic_DNA"/>
</dbReference>
<name>A0A7X0FYW1_9ACTN</name>
<dbReference type="Pfam" id="PF02371">
    <property type="entry name" value="Transposase_20"/>
    <property type="match status" value="1"/>
</dbReference>